<evidence type="ECO:0000313" key="7">
    <source>
        <dbReference type="EMBL" id="SJN11685.1"/>
    </source>
</evidence>
<comment type="subcellular location">
    <subcellularLocation>
        <location evidence="1">Membrane</location>
        <topology evidence="1">Multi-pass membrane protein</topology>
    </subcellularLocation>
</comment>
<dbReference type="Pfam" id="PF01594">
    <property type="entry name" value="AI-2E_transport"/>
    <property type="match status" value="1"/>
</dbReference>
<organism evidence="7 8">
    <name type="scientific">Halomonas citrativorans</name>
    <dbReference type="NCBI Taxonomy" id="2742612"/>
    <lineage>
        <taxon>Bacteria</taxon>
        <taxon>Pseudomonadati</taxon>
        <taxon>Pseudomonadota</taxon>
        <taxon>Gammaproteobacteria</taxon>
        <taxon>Oceanospirillales</taxon>
        <taxon>Halomonadaceae</taxon>
        <taxon>Halomonas</taxon>
    </lineage>
</organism>
<feature type="transmembrane region" description="Helical" evidence="6">
    <location>
        <begin position="62"/>
        <end position="83"/>
    </location>
</feature>
<dbReference type="OrthoDB" id="5761230at2"/>
<gene>
    <name evidence="7" type="ORF">CZ787_06420</name>
</gene>
<evidence type="ECO:0000256" key="3">
    <source>
        <dbReference type="ARBA" id="ARBA00022692"/>
    </source>
</evidence>
<dbReference type="GO" id="GO:0016020">
    <property type="term" value="C:membrane"/>
    <property type="evidence" value="ECO:0007669"/>
    <property type="project" value="UniProtKB-SubCell"/>
</dbReference>
<dbReference type="PANTHER" id="PTHR21716">
    <property type="entry name" value="TRANSMEMBRANE PROTEIN"/>
    <property type="match status" value="1"/>
</dbReference>
<dbReference type="Proteomes" id="UP000196331">
    <property type="component" value="Unassembled WGS sequence"/>
</dbReference>
<name>A0A1R4HVX0_9GAMM</name>
<evidence type="ECO:0000313" key="8">
    <source>
        <dbReference type="Proteomes" id="UP000196331"/>
    </source>
</evidence>
<evidence type="ECO:0000256" key="1">
    <source>
        <dbReference type="ARBA" id="ARBA00004141"/>
    </source>
</evidence>
<feature type="transmembrane region" description="Helical" evidence="6">
    <location>
        <begin position="292"/>
        <end position="325"/>
    </location>
</feature>
<comment type="caution">
    <text evidence="7">The sequence shown here is derived from an EMBL/GenBank/DDBJ whole genome shotgun (WGS) entry which is preliminary data.</text>
</comment>
<feature type="transmembrane region" description="Helical" evidence="6">
    <location>
        <begin position="136"/>
        <end position="162"/>
    </location>
</feature>
<keyword evidence="4 6" id="KW-1133">Transmembrane helix</keyword>
<evidence type="ECO:0000256" key="6">
    <source>
        <dbReference type="SAM" id="Phobius"/>
    </source>
</evidence>
<feature type="transmembrane region" description="Helical" evidence="6">
    <location>
        <begin position="243"/>
        <end position="271"/>
    </location>
</feature>
<evidence type="ECO:0000256" key="5">
    <source>
        <dbReference type="ARBA" id="ARBA00023136"/>
    </source>
</evidence>
<comment type="similarity">
    <text evidence="2">Belongs to the autoinducer-2 exporter (AI-2E) (TC 2.A.86) family.</text>
</comment>
<evidence type="ECO:0008006" key="9">
    <source>
        <dbReference type="Google" id="ProtNLM"/>
    </source>
</evidence>
<keyword evidence="3 6" id="KW-0812">Transmembrane</keyword>
<keyword evidence="5 6" id="KW-0472">Membrane</keyword>
<protein>
    <recommendedName>
        <fullName evidence="9">AI-2E family transporter</fullName>
    </recommendedName>
</protein>
<dbReference type="GO" id="GO:0055085">
    <property type="term" value="P:transmembrane transport"/>
    <property type="evidence" value="ECO:0007669"/>
    <property type="project" value="TreeGrafter"/>
</dbReference>
<accession>A0A1R4HVX0</accession>
<feature type="transmembrane region" description="Helical" evidence="6">
    <location>
        <begin position="202"/>
        <end position="223"/>
    </location>
</feature>
<feature type="transmembrane region" description="Helical" evidence="6">
    <location>
        <begin position="12"/>
        <end position="28"/>
    </location>
</feature>
<dbReference type="InterPro" id="IPR002549">
    <property type="entry name" value="AI-2E-like"/>
</dbReference>
<dbReference type="PANTHER" id="PTHR21716:SF62">
    <property type="entry name" value="TRANSPORT PROTEIN YDBI-RELATED"/>
    <property type="match status" value="1"/>
</dbReference>
<evidence type="ECO:0000256" key="2">
    <source>
        <dbReference type="ARBA" id="ARBA00009773"/>
    </source>
</evidence>
<evidence type="ECO:0000256" key="4">
    <source>
        <dbReference type="ARBA" id="ARBA00022989"/>
    </source>
</evidence>
<reference evidence="7 8" key="1">
    <citation type="submission" date="2017-02" db="EMBL/GenBank/DDBJ databases">
        <authorList>
            <person name="Dridi B."/>
        </authorList>
    </citation>
    <scope>NUCLEOTIDE SEQUENCE [LARGE SCALE GENOMIC DNA]</scope>
    <source>
        <strain evidence="7 8">JB380</strain>
    </source>
</reference>
<dbReference type="AlphaFoldDB" id="A0A1R4HVX0"/>
<dbReference type="RefSeq" id="WP_087107302.1">
    <property type="nucleotide sequence ID" value="NZ_FUKM01000026.1"/>
</dbReference>
<dbReference type="EMBL" id="FUKM01000026">
    <property type="protein sequence ID" value="SJN11685.1"/>
    <property type="molecule type" value="Genomic_DNA"/>
</dbReference>
<feature type="transmembrane region" description="Helical" evidence="6">
    <location>
        <begin position="34"/>
        <end position="55"/>
    </location>
</feature>
<proteinExistence type="inferred from homology"/>
<sequence length="340" mass="36413">MRSTYLHQRFTECVLITFLLAALALILWKLVGLLILIFGAVVGACVLQSCMAPLLNRGVPRWLSLLIVLVVLCGGLGFMSWGFGAQIAAEMESLTTMLPEAWEQLRERLEDSQLAPLIDNAVKNAGSIMQGGVSQVGMMVVSMGGSIINFFVLIVGMVYFAAQPDLYRRGLLLLAPVKSRPRLGEALDASGKALRYWLGGQLVAMTVTGVLVGVSMWLLGVPAPLGLGLVAGLLDFVPLVGPIVAAIPALLLAYTVSPETALFVLMAYVIIQQIEGNILQPLVQQRAVSLPPALLLFALLASSTLFGLPGVILAAPLAVVLFVMVNRLYVVHEDDDKKEP</sequence>